<name>A0A0E9VCS8_ANGAN</name>
<dbReference type="AlphaFoldDB" id="A0A0E9VCS8"/>
<sequence>MAVMKKQFCKKIRTTNLLCGTEDLSRLRPL</sequence>
<evidence type="ECO:0000313" key="1">
    <source>
        <dbReference type="EMBL" id="JAH75806.1"/>
    </source>
</evidence>
<protein>
    <submittedName>
        <fullName evidence="1">Uncharacterized protein</fullName>
    </submittedName>
</protein>
<reference evidence="1" key="1">
    <citation type="submission" date="2014-11" db="EMBL/GenBank/DDBJ databases">
        <authorList>
            <person name="Amaro Gonzalez C."/>
        </authorList>
    </citation>
    <scope>NUCLEOTIDE SEQUENCE</scope>
</reference>
<proteinExistence type="predicted"/>
<organism evidence="1">
    <name type="scientific">Anguilla anguilla</name>
    <name type="common">European freshwater eel</name>
    <name type="synonym">Muraena anguilla</name>
    <dbReference type="NCBI Taxonomy" id="7936"/>
    <lineage>
        <taxon>Eukaryota</taxon>
        <taxon>Metazoa</taxon>
        <taxon>Chordata</taxon>
        <taxon>Craniata</taxon>
        <taxon>Vertebrata</taxon>
        <taxon>Euteleostomi</taxon>
        <taxon>Actinopterygii</taxon>
        <taxon>Neopterygii</taxon>
        <taxon>Teleostei</taxon>
        <taxon>Anguilliformes</taxon>
        <taxon>Anguillidae</taxon>
        <taxon>Anguilla</taxon>
    </lineage>
</organism>
<dbReference type="EMBL" id="GBXM01032771">
    <property type="protein sequence ID" value="JAH75806.1"/>
    <property type="molecule type" value="Transcribed_RNA"/>
</dbReference>
<reference evidence="1" key="2">
    <citation type="journal article" date="2015" name="Fish Shellfish Immunol.">
        <title>Early steps in the European eel (Anguilla anguilla)-Vibrio vulnificus interaction in the gills: Role of the RtxA13 toxin.</title>
        <authorList>
            <person name="Callol A."/>
            <person name="Pajuelo D."/>
            <person name="Ebbesson L."/>
            <person name="Teles M."/>
            <person name="MacKenzie S."/>
            <person name="Amaro C."/>
        </authorList>
    </citation>
    <scope>NUCLEOTIDE SEQUENCE</scope>
</reference>
<accession>A0A0E9VCS8</accession>